<dbReference type="Pfam" id="PF14525">
    <property type="entry name" value="AraC_binding_2"/>
    <property type="match status" value="1"/>
</dbReference>
<accession>A0ABR9LYM6</accession>
<organism evidence="5 6">
    <name type="scientific">Nonomuraea angiospora</name>
    <dbReference type="NCBI Taxonomy" id="46172"/>
    <lineage>
        <taxon>Bacteria</taxon>
        <taxon>Bacillati</taxon>
        <taxon>Actinomycetota</taxon>
        <taxon>Actinomycetes</taxon>
        <taxon>Streptosporangiales</taxon>
        <taxon>Streptosporangiaceae</taxon>
        <taxon>Nonomuraea</taxon>
    </lineage>
</organism>
<evidence type="ECO:0000256" key="1">
    <source>
        <dbReference type="ARBA" id="ARBA00023015"/>
    </source>
</evidence>
<dbReference type="PROSITE" id="PS01124">
    <property type="entry name" value="HTH_ARAC_FAMILY_2"/>
    <property type="match status" value="1"/>
</dbReference>
<evidence type="ECO:0000313" key="6">
    <source>
        <dbReference type="Proteomes" id="UP000633509"/>
    </source>
</evidence>
<dbReference type="RefSeq" id="WP_225963514.1">
    <property type="nucleotide sequence ID" value="NZ_JADBEK010000001.1"/>
</dbReference>
<evidence type="ECO:0000256" key="2">
    <source>
        <dbReference type="ARBA" id="ARBA00023125"/>
    </source>
</evidence>
<sequence length="319" mass="35765">MKECRDVPKSFTGDFRKVRDFLSRSSWPHAVEAIKEHPAGGRYKDLYEGDIGMRILSYGAEIRVAVPRAPDLYNIYFPLRGAGEVQVEGKHIDAPSVIVGPRERSDMWWSVDHELLIIQVPSALVERTLAGYLGDPPKQAPRFRPDITCDSAFSGVLTMVSLLSAYDRPPFMASPLAGHHFEKFLLHTLLDSQPHDYSPILGEPDAASSPAALRRAQIYCEEHADERVSLRDIAAAARVSVRTLQHDFRNHLQTTPLAYLRQVRLAQVHADLVRIAQTGARTTVTEVAIRWGFTHLGRFASLYRETYGRSPSSTLHGSR</sequence>
<proteinExistence type="predicted"/>
<evidence type="ECO:0000256" key="3">
    <source>
        <dbReference type="ARBA" id="ARBA00023163"/>
    </source>
</evidence>
<protein>
    <submittedName>
        <fullName evidence="5">AraC-like DNA-binding protein</fullName>
    </submittedName>
</protein>
<dbReference type="InterPro" id="IPR018060">
    <property type="entry name" value="HTH_AraC"/>
</dbReference>
<dbReference type="InterPro" id="IPR009057">
    <property type="entry name" value="Homeodomain-like_sf"/>
</dbReference>
<name>A0ABR9LYM6_9ACTN</name>
<reference evidence="5 6" key="1">
    <citation type="submission" date="2020-10" db="EMBL/GenBank/DDBJ databases">
        <title>Sequencing the genomes of 1000 actinobacteria strains.</title>
        <authorList>
            <person name="Klenk H.-P."/>
        </authorList>
    </citation>
    <scope>NUCLEOTIDE SEQUENCE [LARGE SCALE GENOMIC DNA]</scope>
    <source>
        <strain evidence="5 6">DSM 43173</strain>
    </source>
</reference>
<dbReference type="Pfam" id="PF12833">
    <property type="entry name" value="HTH_18"/>
    <property type="match status" value="1"/>
</dbReference>
<dbReference type="InterPro" id="IPR035418">
    <property type="entry name" value="AraC-bd_2"/>
</dbReference>
<dbReference type="EMBL" id="JADBEK010000001">
    <property type="protein sequence ID" value="MBE1585418.1"/>
    <property type="molecule type" value="Genomic_DNA"/>
</dbReference>
<keyword evidence="2" id="KW-0238">DNA-binding</keyword>
<dbReference type="InterPro" id="IPR050204">
    <property type="entry name" value="AraC_XylS_family_regulators"/>
</dbReference>
<feature type="domain" description="HTH araC/xylS-type" evidence="4">
    <location>
        <begin position="214"/>
        <end position="317"/>
    </location>
</feature>
<comment type="caution">
    <text evidence="5">The sequence shown here is derived from an EMBL/GenBank/DDBJ whole genome shotgun (WGS) entry which is preliminary data.</text>
</comment>
<gene>
    <name evidence="5" type="ORF">H4W80_003676</name>
</gene>
<evidence type="ECO:0000313" key="5">
    <source>
        <dbReference type="EMBL" id="MBE1585418.1"/>
    </source>
</evidence>
<dbReference type="Gene3D" id="1.10.10.60">
    <property type="entry name" value="Homeodomain-like"/>
    <property type="match status" value="1"/>
</dbReference>
<dbReference type="SMART" id="SM00342">
    <property type="entry name" value="HTH_ARAC"/>
    <property type="match status" value="1"/>
</dbReference>
<keyword evidence="6" id="KW-1185">Reference proteome</keyword>
<dbReference type="PANTHER" id="PTHR46796:SF12">
    <property type="entry name" value="HTH-TYPE DNA-BINDING TRANSCRIPTIONAL ACTIVATOR EUTR"/>
    <property type="match status" value="1"/>
</dbReference>
<keyword evidence="1" id="KW-0805">Transcription regulation</keyword>
<keyword evidence="3" id="KW-0804">Transcription</keyword>
<dbReference type="Proteomes" id="UP000633509">
    <property type="component" value="Unassembled WGS sequence"/>
</dbReference>
<evidence type="ECO:0000259" key="4">
    <source>
        <dbReference type="PROSITE" id="PS01124"/>
    </source>
</evidence>
<dbReference type="PANTHER" id="PTHR46796">
    <property type="entry name" value="HTH-TYPE TRANSCRIPTIONAL ACTIVATOR RHAS-RELATED"/>
    <property type="match status" value="1"/>
</dbReference>
<dbReference type="SUPFAM" id="SSF46689">
    <property type="entry name" value="Homeodomain-like"/>
    <property type="match status" value="1"/>
</dbReference>